<dbReference type="AlphaFoldDB" id="X1M0X1"/>
<sequence>LFMDSCNICDECQGIKEKCKVPKLARPSPEAMCIDVYSTVRKHDYPINVLSDYSQKMNRYAFLLIE</sequence>
<name>X1M0X1_9ZZZZ</name>
<evidence type="ECO:0000313" key="1">
    <source>
        <dbReference type="EMBL" id="GAI11726.1"/>
    </source>
</evidence>
<comment type="caution">
    <text evidence="1">The sequence shown here is derived from an EMBL/GenBank/DDBJ whole genome shotgun (WGS) entry which is preliminary data.</text>
</comment>
<proteinExistence type="predicted"/>
<gene>
    <name evidence="1" type="ORF">S06H3_15662</name>
</gene>
<dbReference type="InterPro" id="IPR019271">
    <property type="entry name" value="DUF2284_metal-binding"/>
</dbReference>
<protein>
    <submittedName>
        <fullName evidence="1">Uncharacterized protein</fullName>
    </submittedName>
</protein>
<dbReference type="EMBL" id="BARV01007713">
    <property type="protein sequence ID" value="GAI11726.1"/>
    <property type="molecule type" value="Genomic_DNA"/>
</dbReference>
<reference evidence="1" key="1">
    <citation type="journal article" date="2014" name="Front. Microbiol.">
        <title>High frequency of phylogenetically diverse reductive dehalogenase-homologous genes in deep subseafloor sedimentary metagenomes.</title>
        <authorList>
            <person name="Kawai M."/>
            <person name="Futagami T."/>
            <person name="Toyoda A."/>
            <person name="Takaki Y."/>
            <person name="Nishi S."/>
            <person name="Hori S."/>
            <person name="Arai W."/>
            <person name="Tsubouchi T."/>
            <person name="Morono Y."/>
            <person name="Uchiyama I."/>
            <person name="Ito T."/>
            <person name="Fujiyama A."/>
            <person name="Inagaki F."/>
            <person name="Takami H."/>
        </authorList>
    </citation>
    <scope>NUCLEOTIDE SEQUENCE</scope>
    <source>
        <strain evidence="1">Expedition CK06-06</strain>
    </source>
</reference>
<organism evidence="1">
    <name type="scientific">marine sediment metagenome</name>
    <dbReference type="NCBI Taxonomy" id="412755"/>
    <lineage>
        <taxon>unclassified sequences</taxon>
        <taxon>metagenomes</taxon>
        <taxon>ecological metagenomes</taxon>
    </lineage>
</organism>
<dbReference type="Pfam" id="PF10050">
    <property type="entry name" value="DUF2284"/>
    <property type="match status" value="1"/>
</dbReference>
<feature type="non-terminal residue" evidence="1">
    <location>
        <position position="1"/>
    </location>
</feature>
<accession>X1M0X1</accession>